<dbReference type="InterPro" id="IPR014710">
    <property type="entry name" value="RmlC-like_jellyroll"/>
</dbReference>
<dbReference type="CDD" id="cd02233">
    <property type="entry name" value="cupin_HNL-like"/>
    <property type="match status" value="1"/>
</dbReference>
<dbReference type="SUPFAM" id="SSF51182">
    <property type="entry name" value="RmlC-like cupins"/>
    <property type="match status" value="1"/>
</dbReference>
<protein>
    <submittedName>
        <fullName evidence="1">Cupin domain-containing protein</fullName>
    </submittedName>
</protein>
<sequence>MSTKYTTVTEEGKISNSYMTGDVTYKKQTSDIHPENTVIKDVAFEPGSRCNWHINSSLQLFIATDGIGYYQERGKGMRLVHKGQVLTVLPGVEHWYGATPFSRFSHIAIITEIDKGKGIWLESVTDEEYNSFGKSY</sequence>
<reference evidence="2" key="1">
    <citation type="journal article" date="2019" name="Syst. Appl. Microbiol.">
        <title>Flavobacterium circumlabens sp. nov. and Flavobacterium cupreum sp. nov., two psychrotrophic species isolated from Antarctic environmental samples.</title>
        <authorList>
            <person name="Kralova S."/>
            <person name="Busse H.-J."/>
            <person name="Svec P."/>
            <person name="Maslanova I."/>
            <person name="Stankova E."/>
            <person name="Bartak M."/>
            <person name="Sedlacek I."/>
        </authorList>
    </citation>
    <scope>NUCLEOTIDE SEQUENCE [LARGE SCALE GENOMIC DNA]</scope>
    <source>
        <strain evidence="2">CCM 8825</strain>
    </source>
</reference>
<dbReference type="Proteomes" id="UP000288102">
    <property type="component" value="Unassembled WGS sequence"/>
</dbReference>
<dbReference type="RefSeq" id="WP_127337423.1">
    <property type="nucleotide sequence ID" value="NZ_QWDM01000003.1"/>
</dbReference>
<dbReference type="InterPro" id="IPR011051">
    <property type="entry name" value="RmlC_Cupin_sf"/>
</dbReference>
<dbReference type="AlphaFoldDB" id="A0A434AAJ1"/>
<dbReference type="PANTHER" id="PTHR43698">
    <property type="entry name" value="RIBD C-TERMINAL DOMAIN CONTAINING PROTEIN"/>
    <property type="match status" value="1"/>
</dbReference>
<dbReference type="PANTHER" id="PTHR43698:SF1">
    <property type="entry name" value="BLL4564 PROTEIN"/>
    <property type="match status" value="1"/>
</dbReference>
<dbReference type="Gene3D" id="2.60.120.10">
    <property type="entry name" value="Jelly Rolls"/>
    <property type="match status" value="1"/>
</dbReference>
<dbReference type="OrthoDB" id="9802489at2"/>
<proteinExistence type="predicted"/>
<keyword evidence="2" id="KW-1185">Reference proteome</keyword>
<dbReference type="EMBL" id="QWDM01000003">
    <property type="protein sequence ID" value="RUT71364.1"/>
    <property type="molecule type" value="Genomic_DNA"/>
</dbReference>
<organism evidence="1 2">
    <name type="scientific">Flavobacterium cupreum</name>
    <dbReference type="NCBI Taxonomy" id="2133766"/>
    <lineage>
        <taxon>Bacteria</taxon>
        <taxon>Pseudomonadati</taxon>
        <taxon>Bacteroidota</taxon>
        <taxon>Flavobacteriia</taxon>
        <taxon>Flavobacteriales</taxon>
        <taxon>Flavobacteriaceae</taxon>
        <taxon>Flavobacterium</taxon>
    </lineage>
</organism>
<evidence type="ECO:0000313" key="1">
    <source>
        <dbReference type="EMBL" id="RUT71364.1"/>
    </source>
</evidence>
<name>A0A434AAJ1_9FLAO</name>
<evidence type="ECO:0000313" key="2">
    <source>
        <dbReference type="Proteomes" id="UP000288102"/>
    </source>
</evidence>
<comment type="caution">
    <text evidence="1">The sequence shown here is derived from an EMBL/GenBank/DDBJ whole genome shotgun (WGS) entry which is preliminary data.</text>
</comment>
<dbReference type="InterPro" id="IPR047263">
    <property type="entry name" value="HNL-like_cupin"/>
</dbReference>
<gene>
    <name evidence="1" type="ORF">D0817_05680</name>
</gene>
<accession>A0A434AAJ1</accession>